<dbReference type="GO" id="GO:0031490">
    <property type="term" value="F:chromatin DNA binding"/>
    <property type="evidence" value="ECO:0000318"/>
    <property type="project" value="GO_Central"/>
</dbReference>
<protein>
    <recommendedName>
        <fullName evidence="7">DNA polymerase epsilon subunit 3</fullName>
    </recommendedName>
    <alternativeName>
        <fullName evidence="8">DNA polymerase II subunit 3</fullName>
    </alternativeName>
</protein>
<comment type="subunit">
    <text evidence="10">Component of the DNA polymerase epsilon complex consisting of four subunits: the catalytic subunit POLE and the accessory subunits POLE2, POLE3 and POLE4. Interaction with POLE4 is a prerequisite for further binding with POLE and POLE2. Heterodimer with CHRAC1; binds to DNA. Component of the CHRAC ISWI chromatin remodeling complex at least composed of SMARCA5/SNF2H, BAZ1A/ACF1, CHRAC1 and POLE3; the complex preferentially binds DNA through the CHRAC1-POLE3 heterodimer and possesses ATP-dependent nucleosome-remodeling activity. Within the complex, the heterodimer with CHRAC1 interacts with SMARCA5/SNF2H; the interaction is direct and enhances nucleosome sliding activity by the SMARCA5/SNF2H and BAZ1A/ACF1 interaction. Within the complex, the heterodimer with CHRAC1 interacts with BAZ1A/ACF1; the interactions are direct.</text>
</comment>
<dbReference type="Proteomes" id="UP000008144">
    <property type="component" value="Unassembled WGS sequence"/>
</dbReference>
<dbReference type="CTD" id="100169885"/>
<evidence type="ECO:0000313" key="13">
    <source>
        <dbReference type="EMBL" id="FAA00183.1"/>
    </source>
</evidence>
<dbReference type="GO" id="GO:0006974">
    <property type="term" value="P:DNA damage response"/>
    <property type="evidence" value="ECO:0000318"/>
    <property type="project" value="GO_Central"/>
</dbReference>
<dbReference type="CDD" id="cd22928">
    <property type="entry name" value="HFD_POLE3_DPB4"/>
    <property type="match status" value="1"/>
</dbReference>
<evidence type="ECO:0000256" key="3">
    <source>
        <dbReference type="ARBA" id="ARBA00022990"/>
    </source>
</evidence>
<dbReference type="GO" id="GO:0008623">
    <property type="term" value="C:CHRAC"/>
    <property type="evidence" value="ECO:0000318"/>
    <property type="project" value="GO_Central"/>
</dbReference>
<dbReference type="Gene3D" id="1.10.20.10">
    <property type="entry name" value="Histone, subunit A"/>
    <property type="match status" value="1"/>
</dbReference>
<reference evidence="13" key="2">
    <citation type="journal article" date="2006" name="Dev. Biol.">
        <title>Systematic analysis of embryonic expression profiles of zinc finger genes in Ciona intestinalis.</title>
        <authorList>
            <person name="Miwata K."/>
            <person name="Chiba T."/>
            <person name="Horii R."/>
            <person name="Yamada L."/>
            <person name="Kubo A."/>
            <person name="Miyamura D."/>
            <person name="Satoh N."/>
            <person name="Satou Y."/>
        </authorList>
    </citation>
    <scope>NUCLEOTIDE SEQUENCE</scope>
</reference>
<feature type="compositionally biased region" description="Acidic residues" evidence="11">
    <location>
        <begin position="135"/>
        <end position="147"/>
    </location>
</feature>
<dbReference type="RefSeq" id="NP_001122341.1">
    <property type="nucleotide sequence ID" value="NM_001128869.1"/>
</dbReference>
<keyword evidence="5" id="KW-0238">DNA-binding</keyword>
<accession>A0A1W2VU11</accession>
<evidence type="ECO:0000256" key="11">
    <source>
        <dbReference type="SAM" id="MobiDB-lite"/>
    </source>
</evidence>
<dbReference type="InterPro" id="IPR009072">
    <property type="entry name" value="Histone-fold"/>
</dbReference>
<comment type="function">
    <text evidence="9">Accessory component of the DNA polymerase epsilon complex. Participates in DNA repair and in chromosomal DNA replication. Forms a complex with CHRAC1 and binds naked DNA, which is then incorporated into chromatin, aided by the nucleosome-remodeling activity of ISWI/SNF2H and ACF1. Does not enhance nucleosome sliding activity of the ACF-5 ISWI chromatin remodeling complex.</text>
</comment>
<dbReference type="GeneID" id="100169885"/>
<organism evidence="13">
    <name type="scientific">Ciona intestinalis</name>
    <name type="common">Transparent sea squirt</name>
    <name type="synonym">Ascidia intestinalis</name>
    <dbReference type="NCBI Taxonomy" id="7719"/>
    <lineage>
        <taxon>Eukaryota</taxon>
        <taxon>Metazoa</taxon>
        <taxon>Chordata</taxon>
        <taxon>Tunicata</taxon>
        <taxon>Ascidiacea</taxon>
        <taxon>Phlebobranchia</taxon>
        <taxon>Cionidae</taxon>
        <taxon>Ciona</taxon>
    </lineage>
</organism>
<name>Q1RL82_CIOIN</name>
<keyword evidence="6" id="KW-0539">Nucleus</keyword>
<keyword evidence="4" id="KW-0175">Coiled coil</keyword>
<dbReference type="AlphaFoldDB" id="Q1RL82"/>
<dbReference type="PANTHER" id="PTHR46172">
    <property type="entry name" value="DNA POLYMERASE EPSILON SUBUNIT 3"/>
    <property type="match status" value="1"/>
</dbReference>
<dbReference type="KEGG" id="cin:100169885"/>
<keyword evidence="2" id="KW-0597">Phosphoprotein</keyword>
<reference evidence="14" key="3">
    <citation type="submission" date="2025-05" db="UniProtKB">
        <authorList>
            <consortium name="Ensembl"/>
        </authorList>
    </citation>
    <scope>IDENTIFICATION</scope>
</reference>
<dbReference type="STRING" id="7719.ENSCINP00000032769"/>
<sequence>MAEKPEDLNLPNSVIGRIIKEALPDGVIISKESRSAISKAASVFVLYCTSCANNFALQQKRKTLKDTDVIAALEDMEFEEFVPLLKDYLETYKTEQKNKKSATEKRKKAKEALENSLDNLNEQESEDVEMKEVDKSEDEVIDADGPQELDAHKTDN</sequence>
<evidence type="ECO:0000259" key="12">
    <source>
        <dbReference type="Pfam" id="PF00808"/>
    </source>
</evidence>
<dbReference type="GO" id="GO:0031507">
    <property type="term" value="P:heterochromatin formation"/>
    <property type="evidence" value="ECO:0000318"/>
    <property type="project" value="GO_Central"/>
</dbReference>
<dbReference type="InterPro" id="IPR051377">
    <property type="entry name" value="DNA_Pol-Epsilon_Subunit"/>
</dbReference>
<keyword evidence="15" id="KW-1185">Reference proteome</keyword>
<accession>Q1RL82</accession>
<feature type="region of interest" description="Disordered" evidence="11">
    <location>
        <begin position="95"/>
        <end position="156"/>
    </location>
</feature>
<comment type="subcellular location">
    <subcellularLocation>
        <location evidence="1">Nucleus</location>
    </subcellularLocation>
</comment>
<evidence type="ECO:0000256" key="7">
    <source>
        <dbReference type="ARBA" id="ARBA00039793"/>
    </source>
</evidence>
<dbReference type="PANTHER" id="PTHR46172:SF1">
    <property type="entry name" value="DNA POLYMERASE EPSILON SUBUNIT 3"/>
    <property type="match status" value="1"/>
</dbReference>
<dbReference type="OrthoDB" id="1707486at2759"/>
<evidence type="ECO:0000256" key="5">
    <source>
        <dbReference type="ARBA" id="ARBA00023125"/>
    </source>
</evidence>
<dbReference type="Pfam" id="PF00808">
    <property type="entry name" value="CBFD_NFYB_HMF"/>
    <property type="match status" value="1"/>
</dbReference>
<evidence type="ECO:0000256" key="9">
    <source>
        <dbReference type="ARBA" id="ARBA00045219"/>
    </source>
</evidence>
<evidence type="ECO:0000256" key="1">
    <source>
        <dbReference type="ARBA" id="ARBA00004123"/>
    </source>
</evidence>
<dbReference type="InterPro" id="IPR003958">
    <property type="entry name" value="CBFA_NFYB_domain"/>
</dbReference>
<evidence type="ECO:0000256" key="4">
    <source>
        <dbReference type="ARBA" id="ARBA00023054"/>
    </source>
</evidence>
<feature type="compositionally biased region" description="Basic and acidic residues" evidence="11">
    <location>
        <begin position="95"/>
        <end position="104"/>
    </location>
</feature>
<evidence type="ECO:0000313" key="15">
    <source>
        <dbReference type="Proteomes" id="UP000008144"/>
    </source>
</evidence>
<proteinExistence type="evidence at transcript level"/>
<gene>
    <name evidence="13" type="primary">Ci-CBF-2</name>
    <name evidence="14" type="synonym">cbf-2</name>
</gene>
<dbReference type="FunFam" id="1.10.20.10:FF:000041">
    <property type="entry name" value="DNA polymerase epsilon subunit 3"/>
    <property type="match status" value="1"/>
</dbReference>
<dbReference type="GO" id="GO:0046982">
    <property type="term" value="F:protein heterodimerization activity"/>
    <property type="evidence" value="ECO:0007669"/>
    <property type="project" value="InterPro"/>
</dbReference>
<dbReference type="EMBL" id="BR000152">
    <property type="protein sequence ID" value="FAA00183.1"/>
    <property type="molecule type" value="mRNA"/>
</dbReference>
<dbReference type="SUPFAM" id="SSF47113">
    <property type="entry name" value="Histone-fold"/>
    <property type="match status" value="1"/>
</dbReference>
<evidence type="ECO:0000256" key="10">
    <source>
        <dbReference type="ARBA" id="ARBA00046905"/>
    </source>
</evidence>
<evidence type="ECO:0000256" key="6">
    <source>
        <dbReference type="ARBA" id="ARBA00023242"/>
    </source>
</evidence>
<evidence type="ECO:0000256" key="8">
    <source>
        <dbReference type="ARBA" id="ARBA00042098"/>
    </source>
</evidence>
<feature type="domain" description="Transcription factor CBF/NF-Y/archaeal histone" evidence="12">
    <location>
        <begin position="9"/>
        <end position="73"/>
    </location>
</feature>
<dbReference type="OMA" id="KQNHRTI"/>
<dbReference type="GO" id="GO:0008622">
    <property type="term" value="C:epsilon DNA polymerase complex"/>
    <property type="evidence" value="ECO:0000318"/>
    <property type="project" value="GO_Central"/>
</dbReference>
<reference evidence="15" key="1">
    <citation type="journal article" date="2002" name="Science">
        <title>The draft genome of Ciona intestinalis: insights into chordate and vertebrate origins.</title>
        <authorList>
            <person name="Dehal P."/>
            <person name="Satou Y."/>
            <person name="Campbell R.K."/>
            <person name="Chapman J."/>
            <person name="Degnan B."/>
            <person name="De Tomaso A."/>
            <person name="Davidson B."/>
            <person name="Di Gregorio A."/>
            <person name="Gelpke M."/>
            <person name="Goodstein D.M."/>
            <person name="Harafuji N."/>
            <person name="Hastings K.E."/>
            <person name="Ho I."/>
            <person name="Hotta K."/>
            <person name="Huang W."/>
            <person name="Kawashima T."/>
            <person name="Lemaire P."/>
            <person name="Martinez D."/>
            <person name="Meinertzhagen I.A."/>
            <person name="Necula S."/>
            <person name="Nonaka M."/>
            <person name="Putnam N."/>
            <person name="Rash S."/>
            <person name="Saiga H."/>
            <person name="Satake M."/>
            <person name="Terry A."/>
            <person name="Yamada L."/>
            <person name="Wang H.G."/>
            <person name="Awazu S."/>
            <person name="Azumi K."/>
            <person name="Boore J."/>
            <person name="Branno M."/>
            <person name="Chin-Bow S."/>
            <person name="DeSantis R."/>
            <person name="Doyle S."/>
            <person name="Francino P."/>
            <person name="Keys D.N."/>
            <person name="Haga S."/>
            <person name="Hayashi H."/>
            <person name="Hino K."/>
            <person name="Imai K.S."/>
            <person name="Inaba K."/>
            <person name="Kano S."/>
            <person name="Kobayashi K."/>
            <person name="Kobayashi M."/>
            <person name="Lee B.I."/>
            <person name="Makabe K.W."/>
            <person name="Manohar C."/>
            <person name="Matassi G."/>
            <person name="Medina M."/>
            <person name="Mochizuki Y."/>
            <person name="Mount S."/>
            <person name="Morishita T."/>
            <person name="Miura S."/>
            <person name="Nakayama A."/>
            <person name="Nishizaka S."/>
            <person name="Nomoto H."/>
            <person name="Ohta F."/>
            <person name="Oishi K."/>
            <person name="Rigoutsos I."/>
            <person name="Sano M."/>
            <person name="Sasaki A."/>
            <person name="Sasakura Y."/>
            <person name="Shoguchi E."/>
            <person name="Shin-i T."/>
            <person name="Spagnuolo A."/>
            <person name="Stainier D."/>
            <person name="Suzuki M.M."/>
            <person name="Tassy O."/>
            <person name="Takatori N."/>
            <person name="Tokuoka M."/>
            <person name="Yagi K."/>
            <person name="Yoshizaki F."/>
            <person name="Wada S."/>
            <person name="Zhang C."/>
            <person name="Hyatt P.D."/>
            <person name="Larimer F."/>
            <person name="Detter C."/>
            <person name="Doggett N."/>
            <person name="Glavina T."/>
            <person name="Hawkins T."/>
            <person name="Richardson P."/>
            <person name="Lucas S."/>
            <person name="Kohara Y."/>
            <person name="Levine M."/>
            <person name="Satoh N."/>
            <person name="Rokhsar D.S."/>
        </authorList>
    </citation>
    <scope>NUCLEOTIDE SEQUENCE [LARGE SCALE GENOMIC DNA]</scope>
</reference>
<dbReference type="HOGENOM" id="CLU_066247_7_2_1"/>
<dbReference type="GO" id="GO:0006272">
    <property type="term" value="P:leading strand elongation"/>
    <property type="evidence" value="ECO:0000318"/>
    <property type="project" value="GO_Central"/>
</dbReference>
<evidence type="ECO:0000313" key="14">
    <source>
        <dbReference type="Ensembl" id="ENSCINP00000032769.1"/>
    </source>
</evidence>
<evidence type="ECO:0000256" key="2">
    <source>
        <dbReference type="ARBA" id="ARBA00022553"/>
    </source>
</evidence>
<keyword evidence="3" id="KW-0007">Acetylation</keyword>
<dbReference type="Ensembl" id="ENSCINT00000033270.1">
    <property type="protein sequence ID" value="ENSCINP00000032769.1"/>
    <property type="gene ID" value="ENSCING00000023717.1"/>
</dbReference>